<evidence type="ECO:0000313" key="1">
    <source>
        <dbReference type="EMBL" id="SET75823.1"/>
    </source>
</evidence>
<dbReference type="Gene3D" id="3.40.630.30">
    <property type="match status" value="1"/>
</dbReference>
<reference evidence="2" key="1">
    <citation type="submission" date="2016-10" db="EMBL/GenBank/DDBJ databases">
        <authorList>
            <person name="Varghese N."/>
            <person name="Submissions S."/>
        </authorList>
    </citation>
    <scope>NUCLEOTIDE SEQUENCE [LARGE SCALE GENOMIC DNA]</scope>
    <source>
        <strain evidence="2">DSM 15310</strain>
    </source>
</reference>
<dbReference type="OrthoDB" id="9808687at2"/>
<name>A0A1I0GZN0_9BACT</name>
<keyword evidence="2" id="KW-1185">Reference proteome</keyword>
<sequence length="323" mass="36983">MGNDLQVVRYSDYYNKAWNDFIDKSINGTFLFRREYMEYHAAVFEDFSYLIFDKKDLIAVFVAGRKHSDENSAVLIAHPGLTYGGLVYVNNLKYNLIESIYDLLIHNFIKQGFSEVIIKPVPSVFCSRYSEANLFYFSDKGFVLHSRELNSVVDLSYELTFSKGRKDNIRKAQRNNVVISESNEFKDFWDLLTDNLWNSHKVIPVHSLNEIILLKSRFPDNIKLYIANIEGEIIAGVVVFSDSNNGFVHTQYISANDIGKKNGAVDAILNFILIEIKGKYSRFSFGISTSKGILNSGLLNQKEGFGSVIEVIDSYKKTLRNYE</sequence>
<dbReference type="AlphaFoldDB" id="A0A1I0GZN0"/>
<dbReference type="Proteomes" id="UP000198697">
    <property type="component" value="Unassembled WGS sequence"/>
</dbReference>
<dbReference type="STRING" id="82805.SAMN04487998_2637"/>
<proteinExistence type="predicted"/>
<dbReference type="InterPro" id="IPR016181">
    <property type="entry name" value="Acyl_CoA_acyltransferase"/>
</dbReference>
<protein>
    <recommendedName>
        <fullName evidence="3">Acetyltransferase (GNAT) domain-containing protein</fullName>
    </recommendedName>
</protein>
<dbReference type="EMBL" id="FOHS01000003">
    <property type="protein sequence ID" value="SET75823.1"/>
    <property type="molecule type" value="Genomic_DNA"/>
</dbReference>
<evidence type="ECO:0008006" key="3">
    <source>
        <dbReference type="Google" id="ProtNLM"/>
    </source>
</evidence>
<evidence type="ECO:0000313" key="2">
    <source>
        <dbReference type="Proteomes" id="UP000198697"/>
    </source>
</evidence>
<accession>A0A1I0GZN0</accession>
<dbReference type="RefSeq" id="WP_143069817.1">
    <property type="nucleotide sequence ID" value="NZ_FOHS01000003.1"/>
</dbReference>
<gene>
    <name evidence="1" type="ORF">SAMN04487998_2637</name>
</gene>
<organism evidence="1 2">
    <name type="scientific">Hymenobacter actinosclerus</name>
    <dbReference type="NCBI Taxonomy" id="82805"/>
    <lineage>
        <taxon>Bacteria</taxon>
        <taxon>Pseudomonadati</taxon>
        <taxon>Bacteroidota</taxon>
        <taxon>Cytophagia</taxon>
        <taxon>Cytophagales</taxon>
        <taxon>Hymenobacteraceae</taxon>
        <taxon>Hymenobacter</taxon>
    </lineage>
</organism>
<dbReference type="SUPFAM" id="SSF55729">
    <property type="entry name" value="Acyl-CoA N-acyltransferases (Nat)"/>
    <property type="match status" value="1"/>
</dbReference>